<dbReference type="PATRIC" id="fig|1747903.4.peg.4720"/>
<keyword evidence="4" id="KW-0804">Transcription</keyword>
<dbReference type="AlphaFoldDB" id="A0A1A7C8F9"/>
<name>A0A1A7C8F9_9BURK</name>
<dbReference type="OrthoDB" id="9808620at2"/>
<feature type="domain" description="HTH lysR-type" evidence="5">
    <location>
        <begin position="1"/>
        <end position="58"/>
    </location>
</feature>
<comment type="caution">
    <text evidence="6">The sequence shown here is derived from an EMBL/GenBank/DDBJ whole genome shotgun (WGS) entry which is preliminary data.</text>
</comment>
<dbReference type="Pfam" id="PF03466">
    <property type="entry name" value="LysR_substrate"/>
    <property type="match status" value="1"/>
</dbReference>
<dbReference type="SUPFAM" id="SSF46785">
    <property type="entry name" value="Winged helix' DNA-binding domain"/>
    <property type="match status" value="1"/>
</dbReference>
<protein>
    <submittedName>
        <fullName evidence="6">DNA-binding transcriptional regulator, LysR family</fullName>
    </submittedName>
</protein>
<dbReference type="InterPro" id="IPR036390">
    <property type="entry name" value="WH_DNA-bd_sf"/>
</dbReference>
<dbReference type="CDD" id="cd08420">
    <property type="entry name" value="PBP2_CysL_like"/>
    <property type="match status" value="1"/>
</dbReference>
<dbReference type="Proteomes" id="UP000092713">
    <property type="component" value="Unassembled WGS sequence"/>
</dbReference>
<dbReference type="Pfam" id="PF00126">
    <property type="entry name" value="HTH_1"/>
    <property type="match status" value="1"/>
</dbReference>
<dbReference type="STRING" id="1747903.ASR47_102326"/>
<dbReference type="InterPro" id="IPR005119">
    <property type="entry name" value="LysR_subst-bd"/>
</dbReference>
<keyword evidence="3 6" id="KW-0238">DNA-binding</keyword>
<dbReference type="SUPFAM" id="SSF53850">
    <property type="entry name" value="Periplasmic binding protein-like II"/>
    <property type="match status" value="1"/>
</dbReference>
<dbReference type="EMBL" id="LOCQ01000040">
    <property type="protein sequence ID" value="OBV41055.1"/>
    <property type="molecule type" value="Genomic_DNA"/>
</dbReference>
<dbReference type="PANTHER" id="PTHR30126:SF39">
    <property type="entry name" value="HTH-TYPE TRANSCRIPTIONAL REGULATOR CYSL"/>
    <property type="match status" value="1"/>
</dbReference>
<dbReference type="Gene3D" id="3.40.190.290">
    <property type="match status" value="1"/>
</dbReference>
<evidence type="ECO:0000256" key="1">
    <source>
        <dbReference type="ARBA" id="ARBA00009437"/>
    </source>
</evidence>
<keyword evidence="7" id="KW-1185">Reference proteome</keyword>
<evidence type="ECO:0000259" key="5">
    <source>
        <dbReference type="PROSITE" id="PS50931"/>
    </source>
</evidence>
<dbReference type="PRINTS" id="PR00039">
    <property type="entry name" value="HTHLYSR"/>
</dbReference>
<evidence type="ECO:0000256" key="2">
    <source>
        <dbReference type="ARBA" id="ARBA00023015"/>
    </source>
</evidence>
<dbReference type="GO" id="GO:0003700">
    <property type="term" value="F:DNA-binding transcription factor activity"/>
    <property type="evidence" value="ECO:0007669"/>
    <property type="project" value="InterPro"/>
</dbReference>
<evidence type="ECO:0000313" key="6">
    <source>
        <dbReference type="EMBL" id="OBV41055.1"/>
    </source>
</evidence>
<dbReference type="GO" id="GO:0000976">
    <property type="term" value="F:transcription cis-regulatory region binding"/>
    <property type="evidence" value="ECO:0007669"/>
    <property type="project" value="TreeGrafter"/>
</dbReference>
<organism evidence="6 7">
    <name type="scientific">Janthinobacterium psychrotolerans</name>
    <dbReference type="NCBI Taxonomy" id="1747903"/>
    <lineage>
        <taxon>Bacteria</taxon>
        <taxon>Pseudomonadati</taxon>
        <taxon>Pseudomonadota</taxon>
        <taxon>Betaproteobacteria</taxon>
        <taxon>Burkholderiales</taxon>
        <taxon>Oxalobacteraceae</taxon>
        <taxon>Janthinobacterium</taxon>
    </lineage>
</organism>
<accession>A0A1A7C8F9</accession>
<reference evidence="6 7" key="1">
    <citation type="submission" date="2016-04" db="EMBL/GenBank/DDBJ databases">
        <title>Draft genome sequence of Janthinobacterium psychrotolerans sp. nov., isolated from freshwater sediments in Denmark.</title>
        <authorList>
            <person name="Gong X."/>
            <person name="Skrivergaard S."/>
            <person name="Korsgaard B.S."/>
            <person name="Schreiber L."/>
            <person name="Marshall I.P."/>
            <person name="Finster K."/>
            <person name="Schramm A."/>
        </authorList>
    </citation>
    <scope>NUCLEOTIDE SEQUENCE [LARGE SCALE GENOMIC DNA]</scope>
    <source>
        <strain evidence="6 7">S3-2</strain>
    </source>
</reference>
<gene>
    <name evidence="6" type="ORF">ASR47_102326</name>
</gene>
<dbReference type="InterPro" id="IPR000847">
    <property type="entry name" value="LysR_HTH_N"/>
</dbReference>
<dbReference type="Gene3D" id="1.10.10.10">
    <property type="entry name" value="Winged helix-like DNA-binding domain superfamily/Winged helix DNA-binding domain"/>
    <property type="match status" value="1"/>
</dbReference>
<dbReference type="InterPro" id="IPR036388">
    <property type="entry name" value="WH-like_DNA-bd_sf"/>
</dbReference>
<comment type="similarity">
    <text evidence="1">Belongs to the LysR transcriptional regulatory family.</text>
</comment>
<evidence type="ECO:0000256" key="3">
    <source>
        <dbReference type="ARBA" id="ARBA00023125"/>
    </source>
</evidence>
<dbReference type="PROSITE" id="PS50931">
    <property type="entry name" value="HTH_LYSR"/>
    <property type="match status" value="1"/>
</dbReference>
<proteinExistence type="inferred from homology"/>
<evidence type="ECO:0000313" key="7">
    <source>
        <dbReference type="Proteomes" id="UP000092713"/>
    </source>
</evidence>
<keyword evidence="2" id="KW-0805">Transcription regulation</keyword>
<dbReference type="FunFam" id="1.10.10.10:FF:000001">
    <property type="entry name" value="LysR family transcriptional regulator"/>
    <property type="match status" value="1"/>
</dbReference>
<dbReference type="PANTHER" id="PTHR30126">
    <property type="entry name" value="HTH-TYPE TRANSCRIPTIONAL REGULATOR"/>
    <property type="match status" value="1"/>
</dbReference>
<sequence>MTLDQLRIFVEVAQRQHLTQAAAALFLSPSAVSSSIKALEEHYGTALFHRIGRRIELSEAGRIFLAGAQRTLASVRAAENMLSELGEMRRGTLAIHASQTIASYWLPRLLVQFRQTYPAIDLTLEVGNTDSVAQAILLGGADLGFIEGDIDEPSLAIEAVGEDQLVVVVAPDHPWSAGVPLAAADLVQAQWILRETGSGTRSAFEKALSDMGVPVAAMQVALSLPSNEAVRSAVMAGPFATAISELVVASHVQAGLLARAALVLPARGFSMLRHPERHRSRAALAFEELMNTKK</sequence>
<dbReference type="RefSeq" id="WP_065306347.1">
    <property type="nucleotide sequence ID" value="NZ_LOCQ01000040.1"/>
</dbReference>
<evidence type="ECO:0000256" key="4">
    <source>
        <dbReference type="ARBA" id="ARBA00023163"/>
    </source>
</evidence>